<dbReference type="STRING" id="796604.A0A2X0PNV9"/>
<dbReference type="SUPFAM" id="SSF56672">
    <property type="entry name" value="DNA/RNA polymerases"/>
    <property type="match status" value="1"/>
</dbReference>
<evidence type="ECO:0000313" key="13">
    <source>
        <dbReference type="EMBL" id="SGZ31340.1"/>
    </source>
</evidence>
<keyword evidence="2" id="KW-0645">Protease</keyword>
<dbReference type="EMBL" id="FQNC01000114">
    <property type="protein sequence ID" value="SGZ31340.1"/>
    <property type="molecule type" value="Genomic_DNA"/>
</dbReference>
<dbReference type="Gene3D" id="3.10.10.10">
    <property type="entry name" value="HIV Type 1 Reverse Transcriptase, subunit A, domain 1"/>
    <property type="match status" value="1"/>
</dbReference>
<dbReference type="PANTHER" id="PTHR33064">
    <property type="entry name" value="POL PROTEIN"/>
    <property type="match status" value="1"/>
</dbReference>
<dbReference type="GO" id="GO:0003964">
    <property type="term" value="F:RNA-directed DNA polymerase activity"/>
    <property type="evidence" value="ECO:0007669"/>
    <property type="project" value="UniProtKB-KW"/>
</dbReference>
<organism evidence="13 14">
    <name type="scientific">Microbotryum silenes-dioicae</name>
    <dbReference type="NCBI Taxonomy" id="796604"/>
    <lineage>
        <taxon>Eukaryota</taxon>
        <taxon>Fungi</taxon>
        <taxon>Dikarya</taxon>
        <taxon>Basidiomycota</taxon>
        <taxon>Pucciniomycotina</taxon>
        <taxon>Microbotryomycetes</taxon>
        <taxon>Microbotryales</taxon>
        <taxon>Microbotryaceae</taxon>
        <taxon>Microbotryum</taxon>
    </lineage>
</organism>
<name>A0A2X0PNV9_9BASI</name>
<evidence type="ECO:0000256" key="10">
    <source>
        <dbReference type="SAM" id="MobiDB-lite"/>
    </source>
</evidence>
<accession>A0A2X0PNV9</accession>
<dbReference type="AlphaFoldDB" id="A0A2X0PNV9"/>
<dbReference type="EC" id="2.7.7.49" evidence="1"/>
<gene>
    <name evidence="13" type="primary">BQ5605_C044g12150</name>
    <name evidence="13" type="ORF">BQ5605_C044G12150</name>
</gene>
<dbReference type="InterPro" id="IPR043128">
    <property type="entry name" value="Rev_trsase/Diguanyl_cyclase"/>
</dbReference>
<dbReference type="CDD" id="cd09274">
    <property type="entry name" value="RNase_HI_RT_Ty3"/>
    <property type="match status" value="1"/>
</dbReference>
<dbReference type="GO" id="GO:0004519">
    <property type="term" value="F:endonuclease activity"/>
    <property type="evidence" value="ECO:0007669"/>
    <property type="project" value="UniProtKB-KW"/>
</dbReference>
<sequence>MSTSTAPSPSPAYKPNDPPQLHSTYAPHPFPPLPVSLLGAHGPLLASALVDLGSPQTFVSKELVQRLGLERRALEPHSKYTLAMQIQGPTVFTCTHFVQVPLKLANGLWTAGPMYTKVAPLGKDLEIILGGNFIYRHKMELGLFPQLHLTCKANPIHSIDLLVLSSQPCVTARVAAIAPVFADRFPADIPPVHLYQSPVRHHIELDNPATVVNLQGYPLPKKYRKAWHLLLQEHLAAGRLRPSWLSYSSPSFIIPKKGCNVDPTIAPHWVNDYRKLNKHTVKDRTPLPLPDDILLTCSNAQFWAKIDMTNSFFQTKMAEEDIPKTAMSTPWGLYEWTVMPMGLCNAPATHQRRVNEALQGLLGTICFVYLDDITIFADTLEEHEARVCQVMEALRCAKLYCSPTKTNLATAECSFLGHIINHAGVHADPKKIQCIEDWALPKTVKELRGLSSIATLWTPNKIRHFKAIKDIVTSLNCLRLPDHSANAALFWVMTDASNHGIGGVLLQGQEWKMARPIAYWSRQYIPAERNYPTHEQELLAVVKALKEWRINLLGGHFHILTDHSTLEHFQTQRTILSHRQAR</sequence>
<evidence type="ECO:0000256" key="5">
    <source>
        <dbReference type="ARBA" id="ARBA00022722"/>
    </source>
</evidence>
<dbReference type="InterPro" id="IPR000477">
    <property type="entry name" value="RT_dom"/>
</dbReference>
<evidence type="ECO:0000256" key="4">
    <source>
        <dbReference type="ARBA" id="ARBA00022695"/>
    </source>
</evidence>
<feature type="domain" description="Reverse transcriptase" evidence="11">
    <location>
        <begin position="271"/>
        <end position="420"/>
    </location>
</feature>
<evidence type="ECO:0000256" key="1">
    <source>
        <dbReference type="ARBA" id="ARBA00012493"/>
    </source>
</evidence>
<dbReference type="Gene3D" id="2.40.70.10">
    <property type="entry name" value="Acid Proteases"/>
    <property type="match status" value="1"/>
</dbReference>
<keyword evidence="8" id="KW-0378">Hydrolase</keyword>
<dbReference type="Proteomes" id="UP000249464">
    <property type="component" value="Unassembled WGS sequence"/>
</dbReference>
<dbReference type="InterPro" id="IPR051320">
    <property type="entry name" value="Viral_Replic_Matur_Polypro"/>
</dbReference>
<dbReference type="InterPro" id="IPR041373">
    <property type="entry name" value="RT_RNaseH"/>
</dbReference>
<reference evidence="13 14" key="1">
    <citation type="submission" date="2016-11" db="EMBL/GenBank/DDBJ databases">
        <authorList>
            <person name="Jaros S."/>
            <person name="Januszkiewicz K."/>
            <person name="Wedrychowicz H."/>
        </authorList>
    </citation>
    <scope>NUCLEOTIDE SEQUENCE [LARGE SCALE GENOMIC DNA]</scope>
</reference>
<evidence type="ECO:0000256" key="2">
    <source>
        <dbReference type="ARBA" id="ARBA00022670"/>
    </source>
</evidence>
<feature type="compositionally biased region" description="Pro residues" evidence="10">
    <location>
        <begin position="8"/>
        <end position="18"/>
    </location>
</feature>
<keyword evidence="9" id="KW-0695">RNA-directed DNA polymerase</keyword>
<protein>
    <recommendedName>
        <fullName evidence="1">RNA-directed DNA polymerase</fullName>
        <ecNumber evidence="1">2.7.7.49</ecNumber>
    </recommendedName>
</protein>
<evidence type="ECO:0000256" key="7">
    <source>
        <dbReference type="ARBA" id="ARBA00022759"/>
    </source>
</evidence>
<keyword evidence="4" id="KW-0548">Nucleotidyltransferase</keyword>
<dbReference type="FunFam" id="3.10.10.10:FF:000007">
    <property type="entry name" value="Retrovirus-related Pol polyprotein from transposon 17.6-like Protein"/>
    <property type="match status" value="1"/>
</dbReference>
<dbReference type="Gene3D" id="3.10.20.370">
    <property type="match status" value="1"/>
</dbReference>
<dbReference type="PANTHER" id="PTHR33064:SF37">
    <property type="entry name" value="RIBONUCLEASE H"/>
    <property type="match status" value="1"/>
</dbReference>
<evidence type="ECO:0000256" key="6">
    <source>
        <dbReference type="ARBA" id="ARBA00022750"/>
    </source>
</evidence>
<dbReference type="Pfam" id="PF17917">
    <property type="entry name" value="RT_RNaseH"/>
    <property type="match status" value="1"/>
</dbReference>
<evidence type="ECO:0000256" key="3">
    <source>
        <dbReference type="ARBA" id="ARBA00022679"/>
    </source>
</evidence>
<dbReference type="Pfam" id="PF00078">
    <property type="entry name" value="RVT_1"/>
    <property type="match status" value="1"/>
</dbReference>
<evidence type="ECO:0000313" key="14">
    <source>
        <dbReference type="Proteomes" id="UP000249464"/>
    </source>
</evidence>
<dbReference type="FunFam" id="3.10.20.370:FF:000001">
    <property type="entry name" value="Retrovirus-related Pol polyprotein from transposon 17.6-like protein"/>
    <property type="match status" value="1"/>
</dbReference>
<dbReference type="InterPro" id="IPR021109">
    <property type="entry name" value="Peptidase_aspartic_dom_sf"/>
</dbReference>
<keyword evidence="3" id="KW-0808">Transferase</keyword>
<keyword evidence="7" id="KW-0255">Endonuclease</keyword>
<proteinExistence type="predicted"/>
<evidence type="ECO:0000259" key="12">
    <source>
        <dbReference type="Pfam" id="PF17917"/>
    </source>
</evidence>
<dbReference type="GO" id="GO:0006508">
    <property type="term" value="P:proteolysis"/>
    <property type="evidence" value="ECO:0007669"/>
    <property type="project" value="UniProtKB-KW"/>
</dbReference>
<feature type="region of interest" description="Disordered" evidence="10">
    <location>
        <begin position="1"/>
        <end position="26"/>
    </location>
</feature>
<dbReference type="Gene3D" id="3.30.70.270">
    <property type="match status" value="1"/>
</dbReference>
<keyword evidence="5" id="KW-0540">Nuclease</keyword>
<dbReference type="CDD" id="cd01647">
    <property type="entry name" value="RT_LTR"/>
    <property type="match status" value="1"/>
</dbReference>
<keyword evidence="6" id="KW-0064">Aspartyl protease</keyword>
<evidence type="ECO:0000259" key="11">
    <source>
        <dbReference type="Pfam" id="PF00078"/>
    </source>
</evidence>
<feature type="domain" description="Reverse transcriptase RNase H-like" evidence="12">
    <location>
        <begin position="490"/>
        <end position="582"/>
    </location>
</feature>
<dbReference type="InterPro" id="IPR043502">
    <property type="entry name" value="DNA/RNA_pol_sf"/>
</dbReference>
<dbReference type="GO" id="GO:0004190">
    <property type="term" value="F:aspartic-type endopeptidase activity"/>
    <property type="evidence" value="ECO:0007669"/>
    <property type="project" value="UniProtKB-KW"/>
</dbReference>
<keyword evidence="14" id="KW-1185">Reference proteome</keyword>
<evidence type="ECO:0000256" key="9">
    <source>
        <dbReference type="ARBA" id="ARBA00022918"/>
    </source>
</evidence>
<evidence type="ECO:0000256" key="8">
    <source>
        <dbReference type="ARBA" id="ARBA00022801"/>
    </source>
</evidence>